<evidence type="ECO:0000313" key="1">
    <source>
        <dbReference type="EMBL" id="CAJ1076411.1"/>
    </source>
</evidence>
<accession>A0AAV1GUF6</accession>
<dbReference type="PANTHER" id="PTHR37162">
    <property type="entry name" value="HAT FAMILY DIMERISATION DOMAINCONTAINING PROTEIN-RELATED"/>
    <property type="match status" value="1"/>
</dbReference>
<keyword evidence="2" id="KW-1185">Reference proteome</keyword>
<proteinExistence type="predicted"/>
<reference evidence="1" key="1">
    <citation type="submission" date="2023-08" db="EMBL/GenBank/DDBJ databases">
        <authorList>
            <person name="Alioto T."/>
            <person name="Alioto T."/>
            <person name="Gomez Garrido J."/>
        </authorList>
    </citation>
    <scope>NUCLEOTIDE SEQUENCE</scope>
</reference>
<dbReference type="AlphaFoldDB" id="A0AAV1GUF6"/>
<gene>
    <name evidence="1" type="ORF">XNOV1_A012354</name>
</gene>
<dbReference type="EMBL" id="OY660879">
    <property type="protein sequence ID" value="CAJ1076411.1"/>
    <property type="molecule type" value="Genomic_DNA"/>
</dbReference>
<dbReference type="PANTHER" id="PTHR37162:SF1">
    <property type="entry name" value="BED-TYPE DOMAIN-CONTAINING PROTEIN"/>
    <property type="match status" value="1"/>
</dbReference>
<dbReference type="Proteomes" id="UP001178508">
    <property type="component" value="Chromosome 16"/>
</dbReference>
<protein>
    <submittedName>
        <fullName evidence="1">Uncharacterized protein LOC109616948 isoform X2</fullName>
    </submittedName>
</protein>
<name>A0AAV1GUF6_XYRNO</name>
<sequence length="295" mass="33206">MSVLGEEDVAAVKKLDAGIKCSWKWAWFKLKGKVSVKGQEVSFHIRDFFKKDNRQGLARCVLCHKDINYANKGSYALIAHIQTEIHKKKMEAIASTQSVASTFLPASASQSQASQSQPTQGPETIRQQFQGKMPVPVVSRIANAEVLSMLVCYYHADLRKVMVEHLGSLKILRVDAASLEKVLFDFFEKNNIPWHNLVSLLVDSCAVMRGSKTGLEIRIHQHCPNLLDVDSCHHIHNAAKKFSKAFDGYLERLFSDLQVDHQWSPDQVMYLKEDIKSPRLQPTEGLCQSSLALCL</sequence>
<organism evidence="1 2">
    <name type="scientific">Xyrichtys novacula</name>
    <name type="common">Pearly razorfish</name>
    <name type="synonym">Hemipteronotus novacula</name>
    <dbReference type="NCBI Taxonomy" id="13765"/>
    <lineage>
        <taxon>Eukaryota</taxon>
        <taxon>Metazoa</taxon>
        <taxon>Chordata</taxon>
        <taxon>Craniata</taxon>
        <taxon>Vertebrata</taxon>
        <taxon>Euteleostomi</taxon>
        <taxon>Actinopterygii</taxon>
        <taxon>Neopterygii</taxon>
        <taxon>Teleostei</taxon>
        <taxon>Neoteleostei</taxon>
        <taxon>Acanthomorphata</taxon>
        <taxon>Eupercaria</taxon>
        <taxon>Labriformes</taxon>
        <taxon>Labridae</taxon>
        <taxon>Xyrichtys</taxon>
    </lineage>
</organism>
<evidence type="ECO:0000313" key="2">
    <source>
        <dbReference type="Proteomes" id="UP001178508"/>
    </source>
</evidence>